<evidence type="ECO:0000256" key="8">
    <source>
        <dbReference type="SAM" id="MobiDB-lite"/>
    </source>
</evidence>
<dbReference type="InterPro" id="IPR027417">
    <property type="entry name" value="P-loop_NTPase"/>
</dbReference>
<protein>
    <recommendedName>
        <fullName evidence="1">RNA helicase</fullName>
        <ecNumber evidence="1">3.6.4.13</ecNumber>
    </recommendedName>
</protein>
<dbReference type="EC" id="3.6.4.13" evidence="1"/>
<feature type="domain" description="DEAD-box RNA helicase Q" evidence="11">
    <location>
        <begin position="95"/>
        <end position="123"/>
    </location>
</feature>
<keyword evidence="2 7" id="KW-0547">Nucleotide-binding</keyword>
<keyword evidence="4 7" id="KW-0347">Helicase</keyword>
<dbReference type="InterPro" id="IPR014001">
    <property type="entry name" value="Helicase_ATP-bd"/>
</dbReference>
<dbReference type="Pfam" id="PF00271">
    <property type="entry name" value="Helicase_C"/>
    <property type="match status" value="1"/>
</dbReference>
<dbReference type="SMART" id="SM00487">
    <property type="entry name" value="DEXDc"/>
    <property type="match status" value="1"/>
</dbReference>
<evidence type="ECO:0000256" key="6">
    <source>
        <dbReference type="PROSITE-ProRule" id="PRU00552"/>
    </source>
</evidence>
<dbReference type="InterPro" id="IPR000629">
    <property type="entry name" value="RNA-helicase_DEAD-box_CS"/>
</dbReference>
<dbReference type="SMART" id="SM00490">
    <property type="entry name" value="HELICc"/>
    <property type="match status" value="1"/>
</dbReference>
<evidence type="ECO:0000256" key="4">
    <source>
        <dbReference type="ARBA" id="ARBA00022806"/>
    </source>
</evidence>
<dbReference type="PANTHER" id="PTHR47959">
    <property type="entry name" value="ATP-DEPENDENT RNA HELICASE RHLE-RELATED"/>
    <property type="match status" value="1"/>
</dbReference>
<comment type="caution">
    <text evidence="12">The sequence shown here is derived from an EMBL/GenBank/DDBJ whole genome shotgun (WGS) entry which is preliminary data.</text>
</comment>
<dbReference type="EMBL" id="CAXLJM020000026">
    <property type="protein sequence ID" value="CAL8093019.1"/>
    <property type="molecule type" value="Genomic_DNA"/>
</dbReference>
<comment type="similarity">
    <text evidence="7">Belongs to the DEAD box helicase family.</text>
</comment>
<keyword evidence="5 7" id="KW-0067">ATP-binding</keyword>
<name>A0ABP1Q8M9_9HEXA</name>
<dbReference type="InterPro" id="IPR001650">
    <property type="entry name" value="Helicase_C-like"/>
</dbReference>
<organism evidence="12 13">
    <name type="scientific">Orchesella dallaii</name>
    <dbReference type="NCBI Taxonomy" id="48710"/>
    <lineage>
        <taxon>Eukaryota</taxon>
        <taxon>Metazoa</taxon>
        <taxon>Ecdysozoa</taxon>
        <taxon>Arthropoda</taxon>
        <taxon>Hexapoda</taxon>
        <taxon>Collembola</taxon>
        <taxon>Entomobryomorpha</taxon>
        <taxon>Entomobryoidea</taxon>
        <taxon>Orchesellidae</taxon>
        <taxon>Orchesellinae</taxon>
        <taxon>Orchesella</taxon>
    </lineage>
</organism>
<dbReference type="PROSITE" id="PS51194">
    <property type="entry name" value="HELICASE_CTER"/>
    <property type="match status" value="1"/>
</dbReference>
<keyword evidence="13" id="KW-1185">Reference proteome</keyword>
<evidence type="ECO:0000256" key="1">
    <source>
        <dbReference type="ARBA" id="ARBA00012552"/>
    </source>
</evidence>
<evidence type="ECO:0000256" key="7">
    <source>
        <dbReference type="RuleBase" id="RU000492"/>
    </source>
</evidence>
<feature type="short sequence motif" description="Q motif" evidence="6">
    <location>
        <begin position="95"/>
        <end position="123"/>
    </location>
</feature>
<dbReference type="InterPro" id="IPR014014">
    <property type="entry name" value="RNA_helicase_DEAD_Q_motif"/>
</dbReference>
<dbReference type="PROSITE" id="PS51195">
    <property type="entry name" value="Q_MOTIF"/>
    <property type="match status" value="1"/>
</dbReference>
<accession>A0ABP1Q8M9</accession>
<feature type="domain" description="Helicase C-terminal" evidence="10">
    <location>
        <begin position="343"/>
        <end position="487"/>
    </location>
</feature>
<proteinExistence type="inferred from homology"/>
<evidence type="ECO:0000256" key="3">
    <source>
        <dbReference type="ARBA" id="ARBA00022801"/>
    </source>
</evidence>
<dbReference type="Pfam" id="PF00270">
    <property type="entry name" value="DEAD"/>
    <property type="match status" value="1"/>
</dbReference>
<sequence>MDNPKVCNGVNGVATEKDEEAMKDMLESLSFKVLEESVDDIQNDGHGGTNGGLQDKTESNGDGAEYQPEVYPLGHDRSKKLRSLDVQITGEEATVKFEDLCLKEPIVRGLKHCRFFEPSPIQLKAIPIGKCGYDLIMQAKSGTGKTCVFSVIILEQLDLMDTESIEKIQALVLAPTREIAVQNEMVLKHIGVFMPSLKVKSFIGGTAVSQSVSRSRNCNVVVGTPGRILHMIVEGHMDLSQVEVVVIDEADRIMEASFISDVSSIFQQLPEEKQIIAASATYPDGLKGFVRRFMREPIEITIDSTPMLLAVEQYIVNVHKVLSQPESKTNEDVFQKKFKVILEIIQKFQYTQAIIFTRYTLQADKVYNLLTGLNYDAALLHGKISQFNRLAAFRNTKDGKCKILVASDVAARGIDCEGVDLVINFEAPDNLCTYIHRTGRAGRFGSAGIVITLWAFREDVSRIRDFINKVKCEVHILDTPQHLEMLAEGRAEKLRHIYTNVEEVDWQNKDNDRWKEMLDTLMNDEDNFSYPSLERDTFMGLRVNVDRTKIENFLKEMKDEMEK</sequence>
<evidence type="ECO:0000259" key="9">
    <source>
        <dbReference type="PROSITE" id="PS51192"/>
    </source>
</evidence>
<dbReference type="PROSITE" id="PS00039">
    <property type="entry name" value="DEAD_ATP_HELICASE"/>
    <property type="match status" value="1"/>
</dbReference>
<dbReference type="Gene3D" id="3.40.50.300">
    <property type="entry name" value="P-loop containing nucleotide triphosphate hydrolases"/>
    <property type="match status" value="2"/>
</dbReference>
<feature type="domain" description="Helicase ATP-binding" evidence="9">
    <location>
        <begin position="126"/>
        <end position="300"/>
    </location>
</feature>
<evidence type="ECO:0000313" key="12">
    <source>
        <dbReference type="EMBL" id="CAL8093019.1"/>
    </source>
</evidence>
<dbReference type="PROSITE" id="PS51192">
    <property type="entry name" value="HELICASE_ATP_BIND_1"/>
    <property type="match status" value="1"/>
</dbReference>
<dbReference type="CDD" id="cd18787">
    <property type="entry name" value="SF2_C_DEAD"/>
    <property type="match status" value="1"/>
</dbReference>
<evidence type="ECO:0000313" key="13">
    <source>
        <dbReference type="Proteomes" id="UP001642540"/>
    </source>
</evidence>
<dbReference type="PANTHER" id="PTHR47959:SF13">
    <property type="entry name" value="ATP-DEPENDENT RNA HELICASE RHLE"/>
    <property type="match status" value="1"/>
</dbReference>
<evidence type="ECO:0000259" key="10">
    <source>
        <dbReference type="PROSITE" id="PS51194"/>
    </source>
</evidence>
<evidence type="ECO:0000256" key="5">
    <source>
        <dbReference type="ARBA" id="ARBA00022840"/>
    </source>
</evidence>
<evidence type="ECO:0000256" key="2">
    <source>
        <dbReference type="ARBA" id="ARBA00022741"/>
    </source>
</evidence>
<dbReference type="InterPro" id="IPR050079">
    <property type="entry name" value="DEAD_box_RNA_helicase"/>
</dbReference>
<reference evidence="12 13" key="1">
    <citation type="submission" date="2024-08" db="EMBL/GenBank/DDBJ databases">
        <authorList>
            <person name="Cucini C."/>
            <person name="Frati F."/>
        </authorList>
    </citation>
    <scope>NUCLEOTIDE SEQUENCE [LARGE SCALE GENOMIC DNA]</scope>
</reference>
<gene>
    <name evidence="12" type="ORF">ODALV1_LOCUS8382</name>
</gene>
<keyword evidence="3 7" id="KW-0378">Hydrolase</keyword>
<evidence type="ECO:0000259" key="11">
    <source>
        <dbReference type="PROSITE" id="PS51195"/>
    </source>
</evidence>
<dbReference type="SUPFAM" id="SSF52540">
    <property type="entry name" value="P-loop containing nucleoside triphosphate hydrolases"/>
    <property type="match status" value="1"/>
</dbReference>
<feature type="region of interest" description="Disordered" evidence="8">
    <location>
        <begin position="40"/>
        <end position="67"/>
    </location>
</feature>
<dbReference type="Proteomes" id="UP001642540">
    <property type="component" value="Unassembled WGS sequence"/>
</dbReference>
<dbReference type="InterPro" id="IPR011545">
    <property type="entry name" value="DEAD/DEAH_box_helicase_dom"/>
</dbReference>